<evidence type="ECO:0000256" key="3">
    <source>
        <dbReference type="ARBA" id="ARBA00022806"/>
    </source>
</evidence>
<proteinExistence type="predicted"/>
<keyword evidence="1" id="KW-0547">Nucleotide-binding</keyword>
<organism evidence="6 7">
    <name type="scientific">Stenomitos frigidus AS-A4</name>
    <dbReference type="NCBI Taxonomy" id="2933935"/>
    <lineage>
        <taxon>Bacteria</taxon>
        <taxon>Bacillati</taxon>
        <taxon>Cyanobacteriota</taxon>
        <taxon>Cyanophyceae</taxon>
        <taxon>Leptolyngbyales</taxon>
        <taxon>Leptolyngbyaceae</taxon>
        <taxon>Stenomitos</taxon>
    </lineage>
</organism>
<evidence type="ECO:0000256" key="1">
    <source>
        <dbReference type="ARBA" id="ARBA00022741"/>
    </source>
</evidence>
<keyword evidence="3" id="KW-0347">Helicase</keyword>
<dbReference type="Proteomes" id="UP001476950">
    <property type="component" value="Unassembled WGS sequence"/>
</dbReference>
<evidence type="ECO:0000256" key="2">
    <source>
        <dbReference type="ARBA" id="ARBA00022801"/>
    </source>
</evidence>
<feature type="domain" description="UvrD-like helicase C-terminal" evidence="5">
    <location>
        <begin position="12"/>
        <end position="81"/>
    </location>
</feature>
<evidence type="ECO:0000256" key="4">
    <source>
        <dbReference type="ARBA" id="ARBA00022840"/>
    </source>
</evidence>
<dbReference type="Pfam" id="PF13361">
    <property type="entry name" value="UvrD_C"/>
    <property type="match status" value="1"/>
</dbReference>
<dbReference type="Gene3D" id="3.40.50.300">
    <property type="entry name" value="P-loop containing nucleotide triphosphate hydrolases"/>
    <property type="match status" value="1"/>
</dbReference>
<reference evidence="6 7" key="1">
    <citation type="submission" date="2022-04" db="EMBL/GenBank/DDBJ databases">
        <title>Positive selection, recombination, and allopatry shape intraspecific diversity of widespread and dominant cyanobacteria.</title>
        <authorList>
            <person name="Wei J."/>
            <person name="Shu W."/>
            <person name="Hu C."/>
        </authorList>
    </citation>
    <scope>NUCLEOTIDE SEQUENCE [LARGE SCALE GENOMIC DNA]</scope>
    <source>
        <strain evidence="6 7">AS-A4</strain>
    </source>
</reference>
<dbReference type="SUPFAM" id="SSF52540">
    <property type="entry name" value="P-loop containing nucleoside triphosphate hydrolases"/>
    <property type="match status" value="1"/>
</dbReference>
<keyword evidence="2" id="KW-0378">Hydrolase</keyword>
<gene>
    <name evidence="6" type="ORF">NDI38_23950</name>
</gene>
<dbReference type="EMBL" id="JAMPLM010000035">
    <property type="protein sequence ID" value="MEP1061487.1"/>
    <property type="molecule type" value="Genomic_DNA"/>
</dbReference>
<keyword evidence="4" id="KW-0067">ATP-binding</keyword>
<dbReference type="InterPro" id="IPR027417">
    <property type="entry name" value="P-loop_NTPase"/>
</dbReference>
<evidence type="ECO:0000313" key="6">
    <source>
        <dbReference type="EMBL" id="MEP1061487.1"/>
    </source>
</evidence>
<accession>A0ABV0KQS3</accession>
<comment type="caution">
    <text evidence="6">The sequence shown here is derived from an EMBL/GenBank/DDBJ whole genome shotgun (WGS) entry which is preliminary data.</text>
</comment>
<name>A0ABV0KQS3_9CYAN</name>
<keyword evidence="7" id="KW-1185">Reference proteome</keyword>
<evidence type="ECO:0000313" key="7">
    <source>
        <dbReference type="Proteomes" id="UP001476950"/>
    </source>
</evidence>
<protein>
    <recommendedName>
        <fullName evidence="5">UvrD-like helicase C-terminal domain-containing protein</fullName>
    </recommendedName>
</protein>
<evidence type="ECO:0000259" key="5">
    <source>
        <dbReference type="Pfam" id="PF13361"/>
    </source>
</evidence>
<sequence length="105" mass="11881">MINFARISARCLKRDQDSQLCKAIAPSIKLVMRHSIKGLEFQVVCIPGVGYLPHKQRTTEDEAHLLYLAMVRAIAQLVLTCDRNSAFVQRLEGVLDSQRTARWGN</sequence>
<dbReference type="RefSeq" id="WP_190446307.1">
    <property type="nucleotide sequence ID" value="NZ_JAMPLM010000035.1"/>
</dbReference>
<dbReference type="InterPro" id="IPR014017">
    <property type="entry name" value="DNA_helicase_UvrD-like_C"/>
</dbReference>